<feature type="transmembrane region" description="Helical" evidence="14">
    <location>
        <begin position="102"/>
        <end position="120"/>
    </location>
</feature>
<dbReference type="Pfam" id="PF08448">
    <property type="entry name" value="PAS_4"/>
    <property type="match status" value="1"/>
</dbReference>
<keyword evidence="8" id="KW-0418">Kinase</keyword>
<keyword evidence="10 14" id="KW-1133">Transmembrane helix</keyword>
<dbReference type="NCBIfam" id="TIGR00229">
    <property type="entry name" value="sensory_box"/>
    <property type="match status" value="1"/>
</dbReference>
<evidence type="ECO:0000256" key="8">
    <source>
        <dbReference type="ARBA" id="ARBA00022777"/>
    </source>
</evidence>
<keyword evidence="6 14" id="KW-0812">Transmembrane</keyword>
<dbReference type="InterPro" id="IPR036890">
    <property type="entry name" value="HATPase_C_sf"/>
</dbReference>
<dbReference type="PANTHER" id="PTHR42878">
    <property type="entry name" value="TWO-COMPONENT HISTIDINE KINASE"/>
    <property type="match status" value="1"/>
</dbReference>
<comment type="caution">
    <text evidence="18">The sequence shown here is derived from an EMBL/GenBank/DDBJ whole genome shotgun (WGS) entry which is preliminary data.</text>
</comment>
<protein>
    <recommendedName>
        <fullName evidence="3">histidine kinase</fullName>
        <ecNumber evidence="3">2.7.13.3</ecNumber>
    </recommendedName>
</protein>
<dbReference type="CDD" id="cd00075">
    <property type="entry name" value="HATPase"/>
    <property type="match status" value="1"/>
</dbReference>
<feature type="transmembrane region" description="Helical" evidence="14">
    <location>
        <begin position="22"/>
        <end position="45"/>
    </location>
</feature>
<dbReference type="PRINTS" id="PR00344">
    <property type="entry name" value="BCTRLSENSOR"/>
</dbReference>
<evidence type="ECO:0000256" key="10">
    <source>
        <dbReference type="ARBA" id="ARBA00022989"/>
    </source>
</evidence>
<keyword evidence="12 14" id="KW-0472">Membrane</keyword>
<keyword evidence="11" id="KW-0902">Two-component regulatory system</keyword>
<feature type="domain" description="PAC" evidence="17">
    <location>
        <begin position="287"/>
        <end position="339"/>
    </location>
</feature>
<dbReference type="EC" id="2.7.13.3" evidence="3"/>
<dbReference type="SUPFAM" id="SSF55785">
    <property type="entry name" value="PYP-like sensor domain (PAS domain)"/>
    <property type="match status" value="1"/>
</dbReference>
<evidence type="ECO:0000256" key="3">
    <source>
        <dbReference type="ARBA" id="ARBA00012438"/>
    </source>
</evidence>
<dbReference type="InterPro" id="IPR004358">
    <property type="entry name" value="Sig_transdc_His_kin-like_C"/>
</dbReference>
<dbReference type="InterPro" id="IPR036097">
    <property type="entry name" value="HisK_dim/P_sf"/>
</dbReference>
<evidence type="ECO:0000313" key="19">
    <source>
        <dbReference type="Proteomes" id="UP000239504"/>
    </source>
</evidence>
<evidence type="ECO:0000256" key="7">
    <source>
        <dbReference type="ARBA" id="ARBA00022741"/>
    </source>
</evidence>
<dbReference type="GO" id="GO:0000156">
    <property type="term" value="F:phosphorelay response regulator activity"/>
    <property type="evidence" value="ECO:0007669"/>
    <property type="project" value="TreeGrafter"/>
</dbReference>
<evidence type="ECO:0000259" key="16">
    <source>
        <dbReference type="PROSITE" id="PS50112"/>
    </source>
</evidence>
<reference evidence="18 19" key="1">
    <citation type="submission" date="2017-12" db="EMBL/GenBank/DDBJ databases">
        <authorList>
            <person name="Hurst M.R.H."/>
        </authorList>
    </citation>
    <scope>NUCLEOTIDE SEQUENCE [LARGE SCALE GENOMIC DNA]</scope>
    <source>
        <strain evidence="18 19">SY-3-19</strain>
    </source>
</reference>
<dbReference type="AlphaFoldDB" id="A0A2S7K2V8"/>
<dbReference type="PANTHER" id="PTHR42878:SF7">
    <property type="entry name" value="SENSOR HISTIDINE KINASE GLRK"/>
    <property type="match status" value="1"/>
</dbReference>
<feature type="transmembrane region" description="Helical" evidence="14">
    <location>
        <begin position="127"/>
        <end position="148"/>
    </location>
</feature>
<dbReference type="Pfam" id="PF00512">
    <property type="entry name" value="HisKA"/>
    <property type="match status" value="1"/>
</dbReference>
<dbReference type="PROSITE" id="PS50109">
    <property type="entry name" value="HIS_KIN"/>
    <property type="match status" value="1"/>
</dbReference>
<evidence type="ECO:0000256" key="1">
    <source>
        <dbReference type="ARBA" id="ARBA00000085"/>
    </source>
</evidence>
<dbReference type="SMART" id="SM00388">
    <property type="entry name" value="HisKA"/>
    <property type="match status" value="1"/>
</dbReference>
<gene>
    <name evidence="18" type="ORF">CW354_15280</name>
</gene>
<sequence length="570" mass="61873">MRKTSSAGASASPSIIDQHRDAIFYLVLAVFFAMGVLQNTLPILFAPGLTGARIAGYATLACFAAIFAFFHFTKKLEAAAIALLTATYLGLGWAALNQGGGPATALIYIPFLPMVATVLLGRRAGIISAAISIIMMTVYTAANVNGYTTPTPHTPHQMSLLYASGAILLTIGVAMHAVIYEHLVKNAMNAAQKAQRELQEKADELAENREFLSTVMDSINEGIVAADANGKLSVFNKQARAMHGLDAMPLASSAWPQTYSLYDADGETLLAEKDVPLFRALNGEKVSGQHLAIVAQDKPKRFFCSNAAPMRNAKGERIGAVATMRDITRERVQEEKISRQNREIDQFARVASVDLQEPLKRIVATADTLRDAPEVKDSGRMRNELASISSAAKRMGALIKDVLYMSRLPIGEMSLQPVAARECIEAAIDLLDINEANCRLDFRFAGSPEIVADPHSLTLVFKHLIENAWRHAPEGVKPHVEFTWIVEDGAAVLGVKDNGAGLTKEEAERVFLPLERVRTSENEEGSGLGLAICRKSLTRMGGEFWLETEPGEGCHFRLRLPLAEAKAMAS</sequence>
<dbReference type="Proteomes" id="UP000239504">
    <property type="component" value="Unassembled WGS sequence"/>
</dbReference>
<evidence type="ECO:0000256" key="13">
    <source>
        <dbReference type="SAM" id="Coils"/>
    </source>
</evidence>
<dbReference type="InterPro" id="IPR000700">
    <property type="entry name" value="PAS-assoc_C"/>
</dbReference>
<keyword evidence="13" id="KW-0175">Coiled coil</keyword>
<evidence type="ECO:0000259" key="15">
    <source>
        <dbReference type="PROSITE" id="PS50109"/>
    </source>
</evidence>
<comment type="catalytic activity">
    <reaction evidence="1">
        <text>ATP + protein L-histidine = ADP + protein N-phospho-L-histidine.</text>
        <dbReference type="EC" id="2.7.13.3"/>
    </reaction>
</comment>
<dbReference type="OrthoDB" id="9808408at2"/>
<dbReference type="SUPFAM" id="SSF47384">
    <property type="entry name" value="Homodimeric domain of signal transducing histidine kinase"/>
    <property type="match status" value="1"/>
</dbReference>
<name>A0A2S7K2V8_9PROT</name>
<dbReference type="Gene3D" id="3.30.565.10">
    <property type="entry name" value="Histidine kinase-like ATPase, C-terminal domain"/>
    <property type="match status" value="1"/>
</dbReference>
<evidence type="ECO:0000256" key="9">
    <source>
        <dbReference type="ARBA" id="ARBA00022840"/>
    </source>
</evidence>
<keyword evidence="4" id="KW-0597">Phosphoprotein</keyword>
<feature type="domain" description="Histidine kinase" evidence="15">
    <location>
        <begin position="350"/>
        <end position="564"/>
    </location>
</feature>
<dbReference type="SMART" id="SM00387">
    <property type="entry name" value="HATPase_c"/>
    <property type="match status" value="1"/>
</dbReference>
<comment type="subcellular location">
    <subcellularLocation>
        <location evidence="2">Membrane</location>
        <topology evidence="2">Multi-pass membrane protein</topology>
    </subcellularLocation>
</comment>
<organism evidence="18 19">
    <name type="scientific">Hyphococcus luteus</name>
    <dbReference type="NCBI Taxonomy" id="2058213"/>
    <lineage>
        <taxon>Bacteria</taxon>
        <taxon>Pseudomonadati</taxon>
        <taxon>Pseudomonadota</taxon>
        <taxon>Alphaproteobacteria</taxon>
        <taxon>Parvularculales</taxon>
        <taxon>Parvularculaceae</taxon>
        <taxon>Hyphococcus</taxon>
    </lineage>
</organism>
<evidence type="ECO:0000256" key="12">
    <source>
        <dbReference type="ARBA" id="ARBA00023136"/>
    </source>
</evidence>
<evidence type="ECO:0000313" key="18">
    <source>
        <dbReference type="EMBL" id="PQA86840.1"/>
    </source>
</evidence>
<dbReference type="RefSeq" id="WP_104830957.1">
    <property type="nucleotide sequence ID" value="NZ_PJCH01000011.1"/>
</dbReference>
<dbReference type="InterPro" id="IPR013656">
    <property type="entry name" value="PAS_4"/>
</dbReference>
<feature type="transmembrane region" description="Helical" evidence="14">
    <location>
        <begin position="79"/>
        <end position="96"/>
    </location>
</feature>
<evidence type="ECO:0000256" key="11">
    <source>
        <dbReference type="ARBA" id="ARBA00023012"/>
    </source>
</evidence>
<dbReference type="GO" id="GO:0030295">
    <property type="term" value="F:protein kinase activator activity"/>
    <property type="evidence" value="ECO:0007669"/>
    <property type="project" value="TreeGrafter"/>
</dbReference>
<dbReference type="SUPFAM" id="SSF55874">
    <property type="entry name" value="ATPase domain of HSP90 chaperone/DNA topoisomerase II/histidine kinase"/>
    <property type="match status" value="1"/>
</dbReference>
<dbReference type="InterPro" id="IPR000014">
    <property type="entry name" value="PAS"/>
</dbReference>
<dbReference type="Gene3D" id="3.30.450.20">
    <property type="entry name" value="PAS domain"/>
    <property type="match status" value="1"/>
</dbReference>
<dbReference type="Gene3D" id="1.10.287.130">
    <property type="match status" value="1"/>
</dbReference>
<dbReference type="GO" id="GO:0000155">
    <property type="term" value="F:phosphorelay sensor kinase activity"/>
    <property type="evidence" value="ECO:0007669"/>
    <property type="project" value="InterPro"/>
</dbReference>
<feature type="domain" description="PAS" evidence="16">
    <location>
        <begin position="208"/>
        <end position="284"/>
    </location>
</feature>
<dbReference type="InterPro" id="IPR050351">
    <property type="entry name" value="BphY/WalK/GraS-like"/>
</dbReference>
<dbReference type="EMBL" id="PJCH01000011">
    <property type="protein sequence ID" value="PQA86840.1"/>
    <property type="molecule type" value="Genomic_DNA"/>
</dbReference>
<evidence type="ECO:0000259" key="17">
    <source>
        <dbReference type="PROSITE" id="PS50113"/>
    </source>
</evidence>
<dbReference type="PROSITE" id="PS50113">
    <property type="entry name" value="PAC"/>
    <property type="match status" value="1"/>
</dbReference>
<evidence type="ECO:0000256" key="4">
    <source>
        <dbReference type="ARBA" id="ARBA00022553"/>
    </source>
</evidence>
<feature type="coiled-coil region" evidence="13">
    <location>
        <begin position="184"/>
        <end position="215"/>
    </location>
</feature>
<dbReference type="InterPro" id="IPR005467">
    <property type="entry name" value="His_kinase_dom"/>
</dbReference>
<dbReference type="InterPro" id="IPR003594">
    <property type="entry name" value="HATPase_dom"/>
</dbReference>
<keyword evidence="9" id="KW-0067">ATP-binding</keyword>
<keyword evidence="7" id="KW-0547">Nucleotide-binding</keyword>
<feature type="transmembrane region" description="Helical" evidence="14">
    <location>
        <begin position="51"/>
        <end position="72"/>
    </location>
</feature>
<feature type="transmembrane region" description="Helical" evidence="14">
    <location>
        <begin position="160"/>
        <end position="180"/>
    </location>
</feature>
<accession>A0A2S7K2V8</accession>
<dbReference type="PROSITE" id="PS50112">
    <property type="entry name" value="PAS"/>
    <property type="match status" value="1"/>
</dbReference>
<dbReference type="GO" id="GO:0007234">
    <property type="term" value="P:osmosensory signaling via phosphorelay pathway"/>
    <property type="evidence" value="ECO:0007669"/>
    <property type="project" value="TreeGrafter"/>
</dbReference>
<keyword evidence="19" id="KW-1185">Reference proteome</keyword>
<dbReference type="GO" id="GO:0005524">
    <property type="term" value="F:ATP binding"/>
    <property type="evidence" value="ECO:0007669"/>
    <property type="project" value="UniProtKB-KW"/>
</dbReference>
<proteinExistence type="predicted"/>
<dbReference type="InterPro" id="IPR035965">
    <property type="entry name" value="PAS-like_dom_sf"/>
</dbReference>
<dbReference type="Pfam" id="PF02518">
    <property type="entry name" value="HATPase_c"/>
    <property type="match status" value="1"/>
</dbReference>
<dbReference type="CDD" id="cd00082">
    <property type="entry name" value="HisKA"/>
    <property type="match status" value="1"/>
</dbReference>
<evidence type="ECO:0000256" key="6">
    <source>
        <dbReference type="ARBA" id="ARBA00022692"/>
    </source>
</evidence>
<dbReference type="InterPro" id="IPR003661">
    <property type="entry name" value="HisK_dim/P_dom"/>
</dbReference>
<keyword evidence="5" id="KW-0808">Transferase</keyword>
<evidence type="ECO:0000256" key="2">
    <source>
        <dbReference type="ARBA" id="ARBA00004141"/>
    </source>
</evidence>
<evidence type="ECO:0000256" key="14">
    <source>
        <dbReference type="SAM" id="Phobius"/>
    </source>
</evidence>
<evidence type="ECO:0000256" key="5">
    <source>
        <dbReference type="ARBA" id="ARBA00022679"/>
    </source>
</evidence>
<dbReference type="GO" id="GO:0016020">
    <property type="term" value="C:membrane"/>
    <property type="evidence" value="ECO:0007669"/>
    <property type="project" value="UniProtKB-SubCell"/>
</dbReference>